<dbReference type="EMBL" id="CP063849">
    <property type="protein sequence ID" value="QOY90478.1"/>
    <property type="molecule type" value="Genomic_DNA"/>
</dbReference>
<sequence length="498" mass="53633">MKQLFRTKSIEALVAASNVEGKRLDRTLGAWSLMALGIGAVIGSGIFILTGTAAAGEVRSFHSILHVPILDLIMNGANSSFTIGRPGAGPGVALSFLLTAIACGFAALCYAEMACCIPVAGSAYTYAYATMGEFIAWLIGWNLILEYAVSNMAVAVGFSAYFNDILESIFGWHLPKQLSEPMIVGGQFTGSWFNLPAFLILMLLTWVLTYGIKESARTNNIMVLVKLGAIAIFVIGAGRAVSTHHWHPFLPNGMSGVLTGAAIVFFTYIGFDSVSTAAEECKNPQRDLPIGIIGTLLVCSTLYIAVALVLTGIAPWQSLNSAAPVAEALKNLNMNTIREWVGVGAIVGMLSSLLVFQYGQARVWFAMSRDGLLPRFFSRIHPKHHTPHVSTWIAGFAVGIPSGVWDIGTFADLSNIGTLFAFTVVSAGVLVLRRTQPDRPRSFRVPFGPLFPLLSIASCLILMMALPLETWVRFFFWSAIGIAIYFAFGKKNSTLANS</sequence>
<dbReference type="PANTHER" id="PTHR43243:SF4">
    <property type="entry name" value="CATIONIC AMINO ACID TRANSPORTER 4"/>
    <property type="match status" value="1"/>
</dbReference>
<evidence type="ECO:0000313" key="7">
    <source>
        <dbReference type="EMBL" id="QOY90478.1"/>
    </source>
</evidence>
<dbReference type="KEGG" id="pfer:IRI77_11155"/>
<keyword evidence="5 6" id="KW-0472">Membrane</keyword>
<reference evidence="7 8" key="1">
    <citation type="submission" date="2020-10" db="EMBL/GenBank/DDBJ databases">
        <title>Complete genome sequence of Paludibaculum fermentans P105T, a facultatively anaerobic acidobacterium capable of dissimilatory Fe(III) reduction.</title>
        <authorList>
            <person name="Dedysh S.N."/>
            <person name="Beletsky A.V."/>
            <person name="Kulichevskaya I.S."/>
            <person name="Mardanov A.V."/>
            <person name="Ravin N.V."/>
        </authorList>
    </citation>
    <scope>NUCLEOTIDE SEQUENCE [LARGE SCALE GENOMIC DNA]</scope>
    <source>
        <strain evidence="7 8">P105</strain>
    </source>
</reference>
<protein>
    <submittedName>
        <fullName evidence="7">Amino acid permease</fullName>
    </submittedName>
</protein>
<feature type="transmembrane region" description="Helical" evidence="6">
    <location>
        <begin position="445"/>
        <end position="465"/>
    </location>
</feature>
<evidence type="ECO:0000256" key="6">
    <source>
        <dbReference type="SAM" id="Phobius"/>
    </source>
</evidence>
<dbReference type="InterPro" id="IPR002293">
    <property type="entry name" value="AA/rel_permease1"/>
</dbReference>
<keyword evidence="3 6" id="KW-0812">Transmembrane</keyword>
<feature type="transmembrane region" description="Helical" evidence="6">
    <location>
        <begin position="126"/>
        <end position="145"/>
    </location>
</feature>
<dbReference type="Gene3D" id="1.20.1740.10">
    <property type="entry name" value="Amino acid/polyamine transporter I"/>
    <property type="match status" value="1"/>
</dbReference>
<feature type="transmembrane region" description="Helical" evidence="6">
    <location>
        <begin position="223"/>
        <end position="241"/>
    </location>
</feature>
<evidence type="ECO:0000256" key="5">
    <source>
        <dbReference type="ARBA" id="ARBA00023136"/>
    </source>
</evidence>
<organism evidence="7 8">
    <name type="scientific">Paludibaculum fermentans</name>
    <dbReference type="NCBI Taxonomy" id="1473598"/>
    <lineage>
        <taxon>Bacteria</taxon>
        <taxon>Pseudomonadati</taxon>
        <taxon>Acidobacteriota</taxon>
        <taxon>Terriglobia</taxon>
        <taxon>Bryobacterales</taxon>
        <taxon>Bryobacteraceae</taxon>
        <taxon>Paludibaculum</taxon>
    </lineage>
</organism>
<dbReference type="PIRSF" id="PIRSF006060">
    <property type="entry name" value="AA_transporter"/>
    <property type="match status" value="1"/>
</dbReference>
<name>A0A7S7NVH8_PALFE</name>
<feature type="transmembrane region" description="Helical" evidence="6">
    <location>
        <begin position="389"/>
        <end position="407"/>
    </location>
</feature>
<evidence type="ECO:0000256" key="3">
    <source>
        <dbReference type="ARBA" id="ARBA00022692"/>
    </source>
</evidence>
<evidence type="ECO:0000256" key="1">
    <source>
        <dbReference type="ARBA" id="ARBA00004141"/>
    </source>
</evidence>
<keyword evidence="8" id="KW-1185">Reference proteome</keyword>
<evidence type="ECO:0000256" key="2">
    <source>
        <dbReference type="ARBA" id="ARBA00022448"/>
    </source>
</evidence>
<feature type="transmembrane region" description="Helical" evidence="6">
    <location>
        <begin position="292"/>
        <end position="314"/>
    </location>
</feature>
<feature type="transmembrane region" description="Helical" evidence="6">
    <location>
        <begin position="340"/>
        <end position="359"/>
    </location>
</feature>
<comment type="subcellular location">
    <subcellularLocation>
        <location evidence="1">Membrane</location>
        <topology evidence="1">Multi-pass membrane protein</topology>
    </subcellularLocation>
</comment>
<proteinExistence type="predicted"/>
<feature type="transmembrane region" description="Helical" evidence="6">
    <location>
        <begin position="413"/>
        <end position="433"/>
    </location>
</feature>
<dbReference type="Proteomes" id="UP000593892">
    <property type="component" value="Chromosome"/>
</dbReference>
<evidence type="ECO:0000313" key="8">
    <source>
        <dbReference type="Proteomes" id="UP000593892"/>
    </source>
</evidence>
<keyword evidence="4 6" id="KW-1133">Transmembrane helix</keyword>
<feature type="transmembrane region" description="Helical" evidence="6">
    <location>
        <begin position="253"/>
        <end position="271"/>
    </location>
</feature>
<dbReference type="AlphaFoldDB" id="A0A7S7NVH8"/>
<feature type="transmembrane region" description="Helical" evidence="6">
    <location>
        <begin position="93"/>
        <end position="120"/>
    </location>
</feature>
<feature type="transmembrane region" description="Helical" evidence="6">
    <location>
        <begin position="28"/>
        <end position="49"/>
    </location>
</feature>
<dbReference type="Pfam" id="PF13520">
    <property type="entry name" value="AA_permease_2"/>
    <property type="match status" value="1"/>
</dbReference>
<dbReference type="PANTHER" id="PTHR43243">
    <property type="entry name" value="INNER MEMBRANE TRANSPORTER YGJI-RELATED"/>
    <property type="match status" value="1"/>
</dbReference>
<gene>
    <name evidence="7" type="ORF">IRI77_11155</name>
</gene>
<evidence type="ECO:0000256" key="4">
    <source>
        <dbReference type="ARBA" id="ARBA00022989"/>
    </source>
</evidence>
<dbReference type="GO" id="GO:0016020">
    <property type="term" value="C:membrane"/>
    <property type="evidence" value="ECO:0007669"/>
    <property type="project" value="UniProtKB-SubCell"/>
</dbReference>
<dbReference type="RefSeq" id="WP_194452141.1">
    <property type="nucleotide sequence ID" value="NZ_CP063849.1"/>
</dbReference>
<keyword evidence="2" id="KW-0813">Transport</keyword>
<feature type="transmembrane region" description="Helical" evidence="6">
    <location>
        <begin position="192"/>
        <end position="211"/>
    </location>
</feature>
<accession>A0A7S7NVH8</accession>
<dbReference type="GO" id="GO:0015171">
    <property type="term" value="F:amino acid transmembrane transporter activity"/>
    <property type="evidence" value="ECO:0007669"/>
    <property type="project" value="TreeGrafter"/>
</dbReference>
<feature type="transmembrane region" description="Helical" evidence="6">
    <location>
        <begin position="471"/>
        <end position="488"/>
    </location>
</feature>